<dbReference type="EMBL" id="JACVVK020000309">
    <property type="protein sequence ID" value="KAK7479140.1"/>
    <property type="molecule type" value="Genomic_DNA"/>
</dbReference>
<evidence type="ECO:0000256" key="8">
    <source>
        <dbReference type="ARBA" id="ARBA00022825"/>
    </source>
</evidence>
<keyword evidence="6" id="KW-0645">Protease</keyword>
<evidence type="ECO:0000313" key="11">
    <source>
        <dbReference type="Proteomes" id="UP001519460"/>
    </source>
</evidence>
<dbReference type="Proteomes" id="UP001519460">
    <property type="component" value="Unassembled WGS sequence"/>
</dbReference>
<proteinExistence type="inferred from homology"/>
<dbReference type="CDD" id="cd03145">
    <property type="entry name" value="GAT1_cyanophycinase"/>
    <property type="match status" value="1"/>
</dbReference>
<keyword evidence="11" id="KW-1185">Reference proteome</keyword>
<dbReference type="Pfam" id="PF03575">
    <property type="entry name" value="Peptidase_S51"/>
    <property type="match status" value="1"/>
</dbReference>
<comment type="similarity">
    <text evidence="3">Belongs to the peptidase S51 family.</text>
</comment>
<evidence type="ECO:0000256" key="6">
    <source>
        <dbReference type="ARBA" id="ARBA00022670"/>
    </source>
</evidence>
<evidence type="ECO:0000256" key="5">
    <source>
        <dbReference type="ARBA" id="ARBA00015719"/>
    </source>
</evidence>
<evidence type="ECO:0000256" key="9">
    <source>
        <dbReference type="SAM" id="SignalP"/>
    </source>
</evidence>
<sequence length="422" mass="46049">MNRVVRVFAYVLLLSAVAHGVRTPSILSSLSRAQGKSLVLIGGGVDPDNAEIWNTIVDMAGGPGQARIGVVTSASADPNDSFQYNGREILMERYGAADVIHINVSIWDPSVANNPALADLVRTMTGFYFGGGDQSRVIQSMYLDGHVDTPVLAAIREQFEAGAVIAGSSAGAACHTTSVMVTGGWSWEALKDGAMTSSNNCCDLTYNPDGGLAMLDGYILDTHFAERGREGRMIRLISDTKHEPRGVSYGIGVGENTALVVTHANTPQAEGKILGENGVTFFDLSSSYVDTSQRYFTIRDVYMTYLTHGDVYNLHNHDVTFASDKIELKGNENYDHALTSNDIFYGKSSQPNRKPEFVRAATSIFDARLDTSTYGTTYEKNPRFRVEMSRAGREAVGYVKRVSGFHTDVHSYKDMYVAIREN</sequence>
<comment type="catalytic activity">
    <reaction evidence="1">
        <text>[L-4-(L-arginin-2-N-yl)aspartate](n) + H2O = [L-4-(L-arginin-2-N-yl)aspartate](n-1) + L-4-(L-arginin-2-N-yl)aspartate</text>
        <dbReference type="Rhea" id="RHEA:12845"/>
        <dbReference type="Rhea" id="RHEA-COMP:13728"/>
        <dbReference type="Rhea" id="RHEA-COMP:13734"/>
        <dbReference type="ChEBI" id="CHEBI:15377"/>
        <dbReference type="ChEBI" id="CHEBI:137986"/>
        <dbReference type="ChEBI" id="CHEBI:137991"/>
        <dbReference type="EC" id="3.4.15.6"/>
    </reaction>
</comment>
<dbReference type="EC" id="3.4.15.6" evidence="4"/>
<dbReference type="PANTHER" id="PTHR36175:SF1">
    <property type="entry name" value="CYANOPHYCINASE"/>
    <property type="match status" value="1"/>
</dbReference>
<organism evidence="10 11">
    <name type="scientific">Batillaria attramentaria</name>
    <dbReference type="NCBI Taxonomy" id="370345"/>
    <lineage>
        <taxon>Eukaryota</taxon>
        <taxon>Metazoa</taxon>
        <taxon>Spiralia</taxon>
        <taxon>Lophotrochozoa</taxon>
        <taxon>Mollusca</taxon>
        <taxon>Gastropoda</taxon>
        <taxon>Caenogastropoda</taxon>
        <taxon>Sorbeoconcha</taxon>
        <taxon>Cerithioidea</taxon>
        <taxon>Batillariidae</taxon>
        <taxon>Batillaria</taxon>
    </lineage>
</organism>
<dbReference type="InterPro" id="IPR011811">
    <property type="entry name" value="Peptidase_S51_cyanophycinase"/>
</dbReference>
<keyword evidence="7" id="KW-0378">Hydrolase</keyword>
<dbReference type="GO" id="GO:0006508">
    <property type="term" value="P:proteolysis"/>
    <property type="evidence" value="ECO:0007669"/>
    <property type="project" value="UniProtKB-KW"/>
</dbReference>
<evidence type="ECO:0000256" key="7">
    <source>
        <dbReference type="ARBA" id="ARBA00022801"/>
    </source>
</evidence>
<feature type="chain" id="PRO_5044814534" description="Cyanophycinase" evidence="9">
    <location>
        <begin position="21"/>
        <end position="422"/>
    </location>
</feature>
<keyword evidence="9" id="KW-0732">Signal</keyword>
<dbReference type="PIRSF" id="PIRSF032067">
    <property type="entry name" value="Cyanophycinase"/>
    <property type="match status" value="1"/>
</dbReference>
<dbReference type="PANTHER" id="PTHR36175">
    <property type="entry name" value="CYANOPHYCINASE"/>
    <property type="match status" value="1"/>
</dbReference>
<reference evidence="10 11" key="1">
    <citation type="journal article" date="2023" name="Sci. Data">
        <title>Genome assembly of the Korean intertidal mud-creeper Batillaria attramentaria.</title>
        <authorList>
            <person name="Patra A.K."/>
            <person name="Ho P.T."/>
            <person name="Jun S."/>
            <person name="Lee S.J."/>
            <person name="Kim Y."/>
            <person name="Won Y.J."/>
        </authorList>
    </citation>
    <scope>NUCLEOTIDE SEQUENCE [LARGE SCALE GENOMIC DNA]</scope>
    <source>
        <strain evidence="10">Wonlab-2016</strain>
    </source>
</reference>
<accession>A0ABD0JX29</accession>
<evidence type="ECO:0000256" key="2">
    <source>
        <dbReference type="ARBA" id="ARBA00002039"/>
    </source>
</evidence>
<dbReference type="SUPFAM" id="SSF52317">
    <property type="entry name" value="Class I glutamine amidotransferase-like"/>
    <property type="match status" value="1"/>
</dbReference>
<evidence type="ECO:0000256" key="1">
    <source>
        <dbReference type="ARBA" id="ARBA00001092"/>
    </source>
</evidence>
<dbReference type="InterPro" id="IPR029062">
    <property type="entry name" value="Class_I_gatase-like"/>
</dbReference>
<dbReference type="AlphaFoldDB" id="A0ABD0JX29"/>
<dbReference type="GO" id="GO:0008236">
    <property type="term" value="F:serine-type peptidase activity"/>
    <property type="evidence" value="ECO:0007669"/>
    <property type="project" value="UniProtKB-KW"/>
</dbReference>
<name>A0ABD0JX29_9CAEN</name>
<comment type="caution">
    <text evidence="10">The sequence shown here is derived from an EMBL/GenBank/DDBJ whole genome shotgun (WGS) entry which is preliminary data.</text>
</comment>
<feature type="signal peptide" evidence="9">
    <location>
        <begin position="1"/>
        <end position="20"/>
    </location>
</feature>
<dbReference type="Gene3D" id="3.40.50.880">
    <property type="match status" value="1"/>
</dbReference>
<dbReference type="GO" id="GO:0008241">
    <property type="term" value="F:peptidyl-dipeptidase activity"/>
    <property type="evidence" value="ECO:0007669"/>
    <property type="project" value="UniProtKB-EC"/>
</dbReference>
<evidence type="ECO:0000313" key="10">
    <source>
        <dbReference type="EMBL" id="KAK7479140.1"/>
    </source>
</evidence>
<protein>
    <recommendedName>
        <fullName evidence="5">Cyanophycinase</fullName>
        <ecNumber evidence="4">3.4.15.6</ecNumber>
    </recommendedName>
</protein>
<comment type="function">
    <text evidence="2">Exopeptidase that catalyzes the hydrolytic cleavage of multi-L-arginyl-poly-L-aspartic acid (cyanophycin; a water-insoluble reserve polymer) into aspartate-arginine dipeptides.</text>
</comment>
<gene>
    <name evidence="10" type="ORF">BaRGS_00029581</name>
</gene>
<dbReference type="InterPro" id="IPR005320">
    <property type="entry name" value="Peptidase_S51"/>
</dbReference>
<evidence type="ECO:0000256" key="4">
    <source>
        <dbReference type="ARBA" id="ARBA00013115"/>
    </source>
</evidence>
<evidence type="ECO:0000256" key="3">
    <source>
        <dbReference type="ARBA" id="ARBA00006534"/>
    </source>
</evidence>
<keyword evidence="8" id="KW-0720">Serine protease</keyword>